<name>A0A1X0RA34_RHIZD</name>
<protein>
    <submittedName>
        <fullName evidence="2">Uncharacterized protein</fullName>
    </submittedName>
</protein>
<evidence type="ECO:0000256" key="1">
    <source>
        <dbReference type="SAM" id="MobiDB-lite"/>
    </source>
</evidence>
<proteinExistence type="predicted"/>
<evidence type="ECO:0000313" key="2">
    <source>
        <dbReference type="EMBL" id="ORE08927.1"/>
    </source>
</evidence>
<feature type="region of interest" description="Disordered" evidence="1">
    <location>
        <begin position="32"/>
        <end position="56"/>
    </location>
</feature>
<feature type="compositionally biased region" description="Polar residues" evidence="1">
    <location>
        <begin position="46"/>
        <end position="56"/>
    </location>
</feature>
<dbReference type="EMBL" id="KV921882">
    <property type="protein sequence ID" value="ORE08927.1"/>
    <property type="molecule type" value="Genomic_DNA"/>
</dbReference>
<sequence length="56" mass="6861">MLEQCPYIQEDFFRHPLPETDRRRFLFECPKNSLRNYDPPKLNKARLSSTAKQYDR</sequence>
<gene>
    <name evidence="2" type="ORF">BCV72DRAFT_202612</name>
</gene>
<reference evidence="2" key="1">
    <citation type="journal article" date="2016" name="Proc. Natl. Acad. Sci. U.S.A.">
        <title>Lipid metabolic changes in an early divergent fungus govern the establishment of a mutualistic symbiosis with endobacteria.</title>
        <authorList>
            <person name="Lastovetsky O.A."/>
            <person name="Gaspar M.L."/>
            <person name="Mondo S.J."/>
            <person name="LaButti K.M."/>
            <person name="Sandor L."/>
            <person name="Grigoriev I.V."/>
            <person name="Henry S.A."/>
            <person name="Pawlowska T.E."/>
        </authorList>
    </citation>
    <scope>NUCLEOTIDE SEQUENCE [LARGE SCALE GENOMIC DNA]</scope>
    <source>
        <strain evidence="2">ATCC 52814</strain>
    </source>
</reference>
<dbReference type="AlphaFoldDB" id="A0A1X0RA34"/>
<organism evidence="2">
    <name type="scientific">Rhizopus microsporus var. microsporus</name>
    <dbReference type="NCBI Taxonomy" id="86635"/>
    <lineage>
        <taxon>Eukaryota</taxon>
        <taxon>Fungi</taxon>
        <taxon>Fungi incertae sedis</taxon>
        <taxon>Mucoromycota</taxon>
        <taxon>Mucoromycotina</taxon>
        <taxon>Mucoromycetes</taxon>
        <taxon>Mucorales</taxon>
        <taxon>Mucorineae</taxon>
        <taxon>Rhizopodaceae</taxon>
        <taxon>Rhizopus</taxon>
    </lineage>
</organism>
<dbReference type="VEuPathDB" id="FungiDB:BCV72DRAFT_202612"/>
<accession>A0A1X0RA34</accession>
<dbReference type="Proteomes" id="UP000242414">
    <property type="component" value="Unassembled WGS sequence"/>
</dbReference>
<dbReference type="OrthoDB" id="5545891at2759"/>